<dbReference type="KEGG" id="ful:C4N20_13835"/>
<sequence>MKIKKLLPLVFAAISVSLFGGTHDLQTNLSEINGKIITDRGRSQFRESVMFKKMDRRGYSGSSQYIEGIGKIKSSYDKDDNNTDYDAKIKGFLMATNSTFLSNPDFMTGMSFGYIRSRAEFDDQDDSSQKIRTYGLNTYLAYNKENWLFIGRAGYDESKNILKTTNISNIVYRTKNYSLGAEGGYFFELGEKSLLYPYLGVGWNQYTTKGHDGISTSNDRVGSGNVGLMYSKEMGDKFLFTGNAEWSYEFADRKKFITDSGKIKALEVSRDTGMFSLGLGYYIDPDFLVNVKYQGYVNKNYYYDMIILSFIHNF</sequence>
<evidence type="ECO:0000259" key="2">
    <source>
        <dbReference type="PROSITE" id="PS51208"/>
    </source>
</evidence>
<dbReference type="InterPro" id="IPR005546">
    <property type="entry name" value="Autotransporte_beta"/>
</dbReference>
<feature type="chain" id="PRO_5043477818" evidence="1">
    <location>
        <begin position="21"/>
        <end position="314"/>
    </location>
</feature>
<accession>A0AAX2J9P3</accession>
<feature type="domain" description="Autotransporter" evidence="2">
    <location>
        <begin position="54"/>
        <end position="314"/>
    </location>
</feature>
<dbReference type="InterPro" id="IPR036709">
    <property type="entry name" value="Autotransporte_beta_dom_sf"/>
</dbReference>
<dbReference type="AlphaFoldDB" id="A0AAX2J9P3"/>
<dbReference type="SUPFAM" id="SSF103515">
    <property type="entry name" value="Autotransporter"/>
    <property type="match status" value="1"/>
</dbReference>
<proteinExistence type="predicted"/>
<evidence type="ECO:0000313" key="3">
    <source>
        <dbReference type="EMBL" id="SQJ02391.1"/>
    </source>
</evidence>
<evidence type="ECO:0000313" key="4">
    <source>
        <dbReference type="Proteomes" id="UP000249008"/>
    </source>
</evidence>
<keyword evidence="1" id="KW-0732">Signal</keyword>
<dbReference type="NCBIfam" id="TIGR01414">
    <property type="entry name" value="autotrans_barl"/>
    <property type="match status" value="1"/>
</dbReference>
<evidence type="ECO:0000256" key="1">
    <source>
        <dbReference type="SAM" id="SignalP"/>
    </source>
</evidence>
<dbReference type="RefSeq" id="WP_005977538.1">
    <property type="nucleotide sequence ID" value="NZ_BAABXY010000001.1"/>
</dbReference>
<dbReference type="PROSITE" id="PS51208">
    <property type="entry name" value="AUTOTRANSPORTER"/>
    <property type="match status" value="1"/>
</dbReference>
<dbReference type="SMART" id="SM00869">
    <property type="entry name" value="Autotransporter"/>
    <property type="match status" value="1"/>
</dbReference>
<dbReference type="GO" id="GO:0019867">
    <property type="term" value="C:outer membrane"/>
    <property type="evidence" value="ECO:0007669"/>
    <property type="project" value="InterPro"/>
</dbReference>
<dbReference type="Pfam" id="PF03797">
    <property type="entry name" value="Autotransporter"/>
    <property type="match status" value="1"/>
</dbReference>
<name>A0AAX2J9P3_9FUSO</name>
<dbReference type="Proteomes" id="UP000249008">
    <property type="component" value="Chromosome 1"/>
</dbReference>
<reference evidence="3 4" key="1">
    <citation type="submission" date="2018-06" db="EMBL/GenBank/DDBJ databases">
        <authorList>
            <consortium name="Pathogen Informatics"/>
            <person name="Doyle S."/>
        </authorList>
    </citation>
    <scope>NUCLEOTIDE SEQUENCE [LARGE SCALE GENOMIC DNA]</scope>
    <source>
        <strain evidence="3 4">NCTC12112</strain>
    </source>
</reference>
<dbReference type="GeneID" id="78455903"/>
<dbReference type="Gene3D" id="2.40.128.130">
    <property type="entry name" value="Autotransporter beta-domain"/>
    <property type="match status" value="1"/>
</dbReference>
<feature type="signal peptide" evidence="1">
    <location>
        <begin position="1"/>
        <end position="20"/>
    </location>
</feature>
<protein>
    <submittedName>
        <fullName evidence="3">Uncharacterized protein with a C-terminal OMP (Outer membrane protein) domain</fullName>
    </submittedName>
</protein>
<dbReference type="InterPro" id="IPR006315">
    <property type="entry name" value="OM_autotransptr_brl_dom"/>
</dbReference>
<dbReference type="EMBL" id="LS483487">
    <property type="protein sequence ID" value="SQJ02391.1"/>
    <property type="molecule type" value="Genomic_DNA"/>
</dbReference>
<organism evidence="3 4">
    <name type="scientific">Fusobacterium ulcerans</name>
    <dbReference type="NCBI Taxonomy" id="861"/>
    <lineage>
        <taxon>Bacteria</taxon>
        <taxon>Fusobacteriati</taxon>
        <taxon>Fusobacteriota</taxon>
        <taxon>Fusobacteriia</taxon>
        <taxon>Fusobacteriales</taxon>
        <taxon>Fusobacteriaceae</taxon>
        <taxon>Fusobacterium</taxon>
    </lineage>
</organism>
<gene>
    <name evidence="3" type="ORF">NCTC12112_01336</name>
</gene>